<dbReference type="RefSeq" id="XP_012768053.1">
    <property type="nucleotide sequence ID" value="XM_012912599.1"/>
</dbReference>
<sequence>MGSRTAMLAVRAMTRRLPSDLASTVVGIWPQKPASTSSDMPKHAIMGWNSGTTHPISPIRSPPVLCNAAGTAQWSALQDPFVRLSDGVFTHISQIECPVPIHVNLELPNGPRPETRRQPVQLPAVTTDSHHVVEDQQTGVYHIYDVGPAYLFNKVRTDTKHRKRAFTKRGYFRQSRSITRKENRMKFAYALQGIDYEMLEGLKRGEIPDIRAYKR</sequence>
<name>A0A061D7B7_BABBI</name>
<dbReference type="AlphaFoldDB" id="A0A061D7B7"/>
<reference evidence="2" key="1">
    <citation type="submission" date="2014-06" db="EMBL/GenBank/DDBJ databases">
        <authorList>
            <person name="Aslett M."/>
            <person name="De Silva N."/>
        </authorList>
    </citation>
    <scope>NUCLEOTIDE SEQUENCE [LARGE SCALE GENOMIC DNA]</scope>
    <source>
        <strain evidence="2">Bond</strain>
    </source>
</reference>
<keyword evidence="2" id="KW-1185">Reference proteome</keyword>
<dbReference type="EMBL" id="LK391708">
    <property type="protein sequence ID" value="CDR95867.1"/>
    <property type="molecule type" value="Genomic_DNA"/>
</dbReference>
<dbReference type="VEuPathDB" id="PiroplasmaDB:BBBOND_0210200"/>
<dbReference type="OrthoDB" id="354856at2759"/>
<protein>
    <submittedName>
        <fullName evidence="1">Uncharacterized protein</fullName>
    </submittedName>
</protein>
<organism evidence="1 2">
    <name type="scientific">Babesia bigemina</name>
    <dbReference type="NCBI Taxonomy" id="5866"/>
    <lineage>
        <taxon>Eukaryota</taxon>
        <taxon>Sar</taxon>
        <taxon>Alveolata</taxon>
        <taxon>Apicomplexa</taxon>
        <taxon>Aconoidasida</taxon>
        <taxon>Piroplasmida</taxon>
        <taxon>Babesiidae</taxon>
        <taxon>Babesia</taxon>
    </lineage>
</organism>
<dbReference type="Proteomes" id="UP000033188">
    <property type="component" value="Chromosome 2"/>
</dbReference>
<dbReference type="KEGG" id="bbig:BBBOND_0210200"/>
<dbReference type="GeneID" id="24564408"/>
<evidence type="ECO:0000313" key="1">
    <source>
        <dbReference type="EMBL" id="CDR95867.1"/>
    </source>
</evidence>
<evidence type="ECO:0000313" key="2">
    <source>
        <dbReference type="Proteomes" id="UP000033188"/>
    </source>
</evidence>
<proteinExistence type="predicted"/>
<gene>
    <name evidence="1" type="ORF">BBBOND_0210200</name>
</gene>
<accession>A0A061D7B7</accession>